<name>A0A9J7LIC5_BRAFL</name>
<protein>
    <submittedName>
        <fullName evidence="3">Uncharacterized protein LOC118419786</fullName>
    </submittedName>
</protein>
<reference evidence="2" key="1">
    <citation type="journal article" date="2020" name="Nat. Ecol. Evol.">
        <title>Deeply conserved synteny resolves early events in vertebrate evolution.</title>
        <authorList>
            <person name="Simakov O."/>
            <person name="Marletaz F."/>
            <person name="Yue J.X."/>
            <person name="O'Connell B."/>
            <person name="Jenkins J."/>
            <person name="Brandt A."/>
            <person name="Calef R."/>
            <person name="Tung C.H."/>
            <person name="Huang T.K."/>
            <person name="Schmutz J."/>
            <person name="Satoh N."/>
            <person name="Yu J.K."/>
            <person name="Putnam N.H."/>
            <person name="Green R.E."/>
            <person name="Rokhsar D.S."/>
        </authorList>
    </citation>
    <scope>NUCLEOTIDE SEQUENCE [LARGE SCALE GENOMIC DNA]</scope>
    <source>
        <strain evidence="2">S238N-H82</strain>
    </source>
</reference>
<accession>A0A9J7LIC5</accession>
<evidence type="ECO:0000313" key="3">
    <source>
        <dbReference type="RefSeq" id="XP_035682275.1"/>
    </source>
</evidence>
<dbReference type="RefSeq" id="XP_035682275.1">
    <property type="nucleotide sequence ID" value="XM_035826382.1"/>
</dbReference>
<dbReference type="AlphaFoldDB" id="A0A9J7LIC5"/>
<dbReference type="GeneID" id="118419786"/>
<dbReference type="Proteomes" id="UP000001554">
    <property type="component" value="Chromosome 7"/>
</dbReference>
<keyword evidence="2" id="KW-1185">Reference proteome</keyword>
<reference evidence="3" key="2">
    <citation type="submission" date="2025-08" db="UniProtKB">
        <authorList>
            <consortium name="RefSeq"/>
        </authorList>
    </citation>
    <scope>IDENTIFICATION</scope>
    <source>
        <strain evidence="3">S238N-H82</strain>
        <tissue evidence="3">Testes</tissue>
    </source>
</reference>
<evidence type="ECO:0000256" key="1">
    <source>
        <dbReference type="SAM" id="MobiDB-lite"/>
    </source>
</evidence>
<evidence type="ECO:0000313" key="2">
    <source>
        <dbReference type="Proteomes" id="UP000001554"/>
    </source>
</evidence>
<feature type="region of interest" description="Disordered" evidence="1">
    <location>
        <begin position="101"/>
        <end position="163"/>
    </location>
</feature>
<feature type="region of interest" description="Disordered" evidence="1">
    <location>
        <begin position="249"/>
        <end position="272"/>
    </location>
</feature>
<dbReference type="KEGG" id="bfo:118419786"/>
<proteinExistence type="predicted"/>
<organism evidence="2 3">
    <name type="scientific">Branchiostoma floridae</name>
    <name type="common">Florida lancelet</name>
    <name type="synonym">Amphioxus</name>
    <dbReference type="NCBI Taxonomy" id="7739"/>
    <lineage>
        <taxon>Eukaryota</taxon>
        <taxon>Metazoa</taxon>
        <taxon>Chordata</taxon>
        <taxon>Cephalochordata</taxon>
        <taxon>Leptocardii</taxon>
        <taxon>Amphioxiformes</taxon>
        <taxon>Branchiostomatidae</taxon>
        <taxon>Branchiostoma</taxon>
    </lineage>
</organism>
<feature type="compositionally biased region" description="Low complexity" evidence="1">
    <location>
        <begin position="137"/>
        <end position="156"/>
    </location>
</feature>
<feature type="region of interest" description="Disordered" evidence="1">
    <location>
        <begin position="41"/>
        <end position="68"/>
    </location>
</feature>
<gene>
    <name evidence="3" type="primary">LOC118419786</name>
</gene>
<feature type="compositionally biased region" description="Low complexity" evidence="1">
    <location>
        <begin position="49"/>
        <end position="61"/>
    </location>
</feature>
<sequence length="272" mass="29032">MMNAIRYALSVTARVCPRTGLGLLARKNPKSVAEMASTFYRSAPRTQSDKSSSSKVTSQSQMNCLSPNFGSPGGHAHWAGAGLAIGAGVLFAAGLYKTTVNPPKKTTDDIDDVTSEKTGLEQAVLDSESPTGVLTRTEATSSSEGGLESGTTGEASQVETGRDPADELIAQVDDIEDSSALKTARDMLTVLPKKDIRYGSKSSQQPQHHHSADHIWIRILFYLLMYMGCIKMVPARVSAQACRRAAAEHFSRSPHGGASDRSSCKKGFGPRI</sequence>